<feature type="region of interest" description="Disordered" evidence="1">
    <location>
        <begin position="92"/>
        <end position="112"/>
    </location>
</feature>
<comment type="caution">
    <text evidence="2">The sequence shown here is derived from an EMBL/GenBank/DDBJ whole genome shotgun (WGS) entry which is preliminary data.</text>
</comment>
<dbReference type="Proteomes" id="UP000541810">
    <property type="component" value="Unassembled WGS sequence"/>
</dbReference>
<gene>
    <name evidence="2" type="ORF">HNQ40_002550</name>
</gene>
<keyword evidence="3" id="KW-1185">Reference proteome</keyword>
<feature type="compositionally biased region" description="Polar residues" evidence="1">
    <location>
        <begin position="95"/>
        <end position="106"/>
    </location>
</feature>
<dbReference type="RefSeq" id="WP_184678241.1">
    <property type="nucleotide sequence ID" value="NZ_JACHGY010000001.1"/>
</dbReference>
<organism evidence="2 3">
    <name type="scientific">Algisphaera agarilytica</name>
    <dbReference type="NCBI Taxonomy" id="1385975"/>
    <lineage>
        <taxon>Bacteria</taxon>
        <taxon>Pseudomonadati</taxon>
        <taxon>Planctomycetota</taxon>
        <taxon>Phycisphaerae</taxon>
        <taxon>Phycisphaerales</taxon>
        <taxon>Phycisphaeraceae</taxon>
        <taxon>Algisphaera</taxon>
    </lineage>
</organism>
<name>A0A7X0H7L9_9BACT</name>
<protein>
    <submittedName>
        <fullName evidence="2">Uncharacterized protein</fullName>
    </submittedName>
</protein>
<proteinExistence type="predicted"/>
<evidence type="ECO:0000313" key="3">
    <source>
        <dbReference type="Proteomes" id="UP000541810"/>
    </source>
</evidence>
<evidence type="ECO:0000313" key="2">
    <source>
        <dbReference type="EMBL" id="MBB6430744.1"/>
    </source>
</evidence>
<sequence length="112" mass="11662">MTKGTDLLRLLEPTVRPVSPVKPTGGVAGVKTGELPFEAQDFDTLLASVREGQPVQAIAETTEPAATAAKAPDPLDTLAAFGRIENPGLRELIAQQRQQASPNATTPPHAAA</sequence>
<reference evidence="2 3" key="1">
    <citation type="submission" date="2020-08" db="EMBL/GenBank/DDBJ databases">
        <title>Genomic Encyclopedia of Type Strains, Phase IV (KMG-IV): sequencing the most valuable type-strain genomes for metagenomic binning, comparative biology and taxonomic classification.</title>
        <authorList>
            <person name="Goeker M."/>
        </authorList>
    </citation>
    <scope>NUCLEOTIDE SEQUENCE [LARGE SCALE GENOMIC DNA]</scope>
    <source>
        <strain evidence="2 3">DSM 103725</strain>
    </source>
</reference>
<accession>A0A7X0H7L9</accession>
<evidence type="ECO:0000256" key="1">
    <source>
        <dbReference type="SAM" id="MobiDB-lite"/>
    </source>
</evidence>
<dbReference type="EMBL" id="JACHGY010000001">
    <property type="protein sequence ID" value="MBB6430744.1"/>
    <property type="molecule type" value="Genomic_DNA"/>
</dbReference>
<dbReference type="AlphaFoldDB" id="A0A7X0H7L9"/>